<dbReference type="EMBL" id="QJKJ01002499">
    <property type="protein sequence ID" value="RDY02611.1"/>
    <property type="molecule type" value="Genomic_DNA"/>
</dbReference>
<feature type="region of interest" description="Disordered" evidence="1">
    <location>
        <begin position="157"/>
        <end position="182"/>
    </location>
</feature>
<accession>A0A371HIJ1</accession>
<sequence length="182" mass="20611">MDPTKHSKQMTSNFFIPNRGTIDNVLIAQELIHFMHKKRSNPGKLHAYDPEIDKTLHRLLRNPWNSEHPTEDHLLFGIDVIDKLVEEHTKLDAGSDEMPSFVEIINVLDYAASVAEAIDSIEMSEVSNLSDFGEVCKYDKEPEHVKCVGIQIADRKADTSTSGNNNKCRVRFGQPRPRLDAS</sequence>
<evidence type="ECO:0000313" key="3">
    <source>
        <dbReference type="Proteomes" id="UP000257109"/>
    </source>
</evidence>
<reference evidence="2" key="1">
    <citation type="submission" date="2018-05" db="EMBL/GenBank/DDBJ databases">
        <title>Draft genome of Mucuna pruriens seed.</title>
        <authorList>
            <person name="Nnadi N.E."/>
            <person name="Vos R."/>
            <person name="Hasami M.H."/>
            <person name="Devisetty U.K."/>
            <person name="Aguiy J.C."/>
        </authorList>
    </citation>
    <scope>NUCLEOTIDE SEQUENCE [LARGE SCALE GENOMIC DNA]</scope>
    <source>
        <strain evidence="2">JCA_2017</strain>
    </source>
</reference>
<organism evidence="2 3">
    <name type="scientific">Mucuna pruriens</name>
    <name type="common">Velvet bean</name>
    <name type="synonym">Dolichos pruriens</name>
    <dbReference type="NCBI Taxonomy" id="157652"/>
    <lineage>
        <taxon>Eukaryota</taxon>
        <taxon>Viridiplantae</taxon>
        <taxon>Streptophyta</taxon>
        <taxon>Embryophyta</taxon>
        <taxon>Tracheophyta</taxon>
        <taxon>Spermatophyta</taxon>
        <taxon>Magnoliopsida</taxon>
        <taxon>eudicotyledons</taxon>
        <taxon>Gunneridae</taxon>
        <taxon>Pentapetalae</taxon>
        <taxon>rosids</taxon>
        <taxon>fabids</taxon>
        <taxon>Fabales</taxon>
        <taxon>Fabaceae</taxon>
        <taxon>Papilionoideae</taxon>
        <taxon>50 kb inversion clade</taxon>
        <taxon>NPAAA clade</taxon>
        <taxon>indigoferoid/millettioid clade</taxon>
        <taxon>Phaseoleae</taxon>
        <taxon>Mucuna</taxon>
    </lineage>
</organism>
<protein>
    <submittedName>
        <fullName evidence="2">Uncharacterized protein</fullName>
    </submittedName>
</protein>
<dbReference type="AlphaFoldDB" id="A0A371HIJ1"/>
<proteinExistence type="predicted"/>
<evidence type="ECO:0000313" key="2">
    <source>
        <dbReference type="EMBL" id="RDY02611.1"/>
    </source>
</evidence>
<feature type="non-terminal residue" evidence="2">
    <location>
        <position position="1"/>
    </location>
</feature>
<keyword evidence="3" id="KW-1185">Reference proteome</keyword>
<gene>
    <name evidence="2" type="ORF">CR513_13913</name>
</gene>
<comment type="caution">
    <text evidence="2">The sequence shown here is derived from an EMBL/GenBank/DDBJ whole genome shotgun (WGS) entry which is preliminary data.</text>
</comment>
<name>A0A371HIJ1_MUCPR</name>
<evidence type="ECO:0000256" key="1">
    <source>
        <dbReference type="SAM" id="MobiDB-lite"/>
    </source>
</evidence>
<dbReference type="OrthoDB" id="1112880at2759"/>
<dbReference type="Proteomes" id="UP000257109">
    <property type="component" value="Unassembled WGS sequence"/>
</dbReference>